<organism evidence="2">
    <name type="scientific">Niallia circulans</name>
    <name type="common">Bacillus circulans</name>
    <dbReference type="NCBI Taxonomy" id="1397"/>
    <lineage>
        <taxon>Bacteria</taxon>
        <taxon>Bacillati</taxon>
        <taxon>Bacillota</taxon>
        <taxon>Bacilli</taxon>
        <taxon>Bacillales</taxon>
        <taxon>Bacillaceae</taxon>
        <taxon>Niallia</taxon>
    </lineage>
</organism>
<dbReference type="RefSeq" id="WP_053215803.1">
    <property type="nucleotide sequence ID" value="NZ_JAGTPX020000007.1"/>
</dbReference>
<dbReference type="OrthoDB" id="981660at2"/>
<name>A0A941JSU1_NIACI</name>
<evidence type="ECO:0000313" key="2">
    <source>
        <dbReference type="EMBL" id="MBR8672432.1"/>
    </source>
</evidence>
<dbReference type="AlphaFoldDB" id="A0A941JSU1"/>
<keyword evidence="1" id="KW-0175">Coiled coil</keyword>
<accession>A0A941JSU1</accession>
<dbReference type="EMBL" id="JAGTPX010000041">
    <property type="protein sequence ID" value="MBR8672432.1"/>
    <property type="molecule type" value="Genomic_DNA"/>
</dbReference>
<evidence type="ECO:0000256" key="1">
    <source>
        <dbReference type="SAM" id="Coils"/>
    </source>
</evidence>
<comment type="caution">
    <text evidence="2">The sequence shown here is derived from an EMBL/GenBank/DDBJ whole genome shotgun (WGS) entry which is preliminary data.</text>
</comment>
<proteinExistence type="predicted"/>
<protein>
    <submittedName>
        <fullName evidence="2">Uncharacterized protein</fullName>
    </submittedName>
</protein>
<feature type="coiled-coil region" evidence="1">
    <location>
        <begin position="308"/>
        <end position="335"/>
    </location>
</feature>
<sequence>MVRLHEFIGKEYSLLLDFPLYSKIKIETSIVEDEEAEPYYDNDGEIAGNWNITHFMENIDIQALKGIFSNDKLNDFHFCPFCNKEVPIVYKSTKEVPESVKSSYLISDGNIRSQEQYEENIDYAKRATKENVKILRESFFENGILTLELNCTAKEQHKFNVIFMLDEKGHLTKIGQNPSIREFDNSTKRYKSIMKGKQNKLIMTELSTSVGLKSHGVGVGSYVYLRRIFENLIFDQFEIYLNENPSANKDEFLIMRMNEKIEFLKDYLPQFLVNNKVLYGILSQGIHELSDQDCLDNYDTVYAAIVYILEQKLEIDEINNRKKLLEKDIQKIASK</sequence>
<gene>
    <name evidence="2" type="ORF">KD144_23135</name>
</gene>
<reference evidence="2" key="1">
    <citation type="submission" date="2021-04" db="EMBL/GenBank/DDBJ databases">
        <title>Genomic analysis of electroactive and textile dye degrading Bacillus circulans strain: DC10 isolated from constructed wetland-microbial fuel cells treating textile dye wastewaters.</title>
        <authorList>
            <person name="Patel D.U."/>
            <person name="Desai C.R."/>
        </authorList>
    </citation>
    <scope>NUCLEOTIDE SEQUENCE</scope>
    <source>
        <strain evidence="2">DC10</strain>
    </source>
</reference>